<dbReference type="GO" id="GO:0050188">
    <property type="term" value="F:phosphoenolpyruvate mutase activity"/>
    <property type="evidence" value="ECO:0007669"/>
    <property type="project" value="UniProtKB-EC"/>
</dbReference>
<organism evidence="2">
    <name type="scientific">Acidithiobacillus ferrivorans</name>
    <dbReference type="NCBI Taxonomy" id="160808"/>
    <lineage>
        <taxon>Bacteria</taxon>
        <taxon>Pseudomonadati</taxon>
        <taxon>Pseudomonadota</taxon>
        <taxon>Acidithiobacillia</taxon>
        <taxon>Acidithiobacillales</taxon>
        <taxon>Acidithiobacillaceae</taxon>
        <taxon>Acidithiobacillus</taxon>
    </lineage>
</organism>
<dbReference type="EMBL" id="CCCS020000035">
    <property type="protein sequence ID" value="CDQ10474.1"/>
    <property type="molecule type" value="Genomic_DNA"/>
</dbReference>
<gene>
    <name evidence="3" type="ORF">AFERRI_10535</name>
    <name evidence="2" type="ORF">AFERRI_400255</name>
</gene>
<dbReference type="EC" id="5.4.2.9" evidence="2"/>
<evidence type="ECO:0000313" key="3">
    <source>
        <dbReference type="EMBL" id="SMH64502.1"/>
    </source>
</evidence>
<comment type="similarity">
    <text evidence="1">Belongs to the isocitrate lyase/PEP mutase superfamily. PEP mutase family.</text>
</comment>
<dbReference type="AlphaFoldDB" id="A0A060UVB7"/>
<evidence type="ECO:0000313" key="2">
    <source>
        <dbReference type="EMBL" id="CDQ10474.1"/>
    </source>
</evidence>
<dbReference type="InterPro" id="IPR039556">
    <property type="entry name" value="ICL/PEPM"/>
</dbReference>
<keyword evidence="4" id="KW-1185">Reference proteome</keyword>
<proteinExistence type="inferred from homology"/>
<dbReference type="CDD" id="cd00377">
    <property type="entry name" value="ICL_PEPM"/>
    <property type="match status" value="1"/>
</dbReference>
<dbReference type="Proteomes" id="UP000193925">
    <property type="component" value="Chromosome AFERRI"/>
</dbReference>
<dbReference type="EMBL" id="LT841305">
    <property type="protein sequence ID" value="SMH64502.1"/>
    <property type="molecule type" value="Genomic_DNA"/>
</dbReference>
<reference evidence="2" key="1">
    <citation type="submission" date="2014-03" db="EMBL/GenBank/DDBJ databases">
        <authorList>
            <person name="Genoscope - CEA"/>
        </authorList>
    </citation>
    <scope>NUCLEOTIDE SEQUENCE [LARGE SCALE GENOMIC DNA]</scope>
    <source>
        <strain evidence="2">CF27</strain>
    </source>
</reference>
<evidence type="ECO:0000256" key="1">
    <source>
        <dbReference type="ARBA" id="ARBA00038455"/>
    </source>
</evidence>
<accession>A0A060UVB7</accession>
<dbReference type="PANTHER" id="PTHR42905">
    <property type="entry name" value="PHOSPHOENOLPYRUVATE CARBOXYLASE"/>
    <property type="match status" value="1"/>
</dbReference>
<protein>
    <submittedName>
        <fullName evidence="2">Phosphoenolpyruvate phosphomutase</fullName>
        <ecNumber evidence="2">5.4.2.9</ecNumber>
    </submittedName>
</protein>
<dbReference type="SUPFAM" id="SSF51621">
    <property type="entry name" value="Phosphoenolpyruvate/pyruvate domain"/>
    <property type="match status" value="1"/>
</dbReference>
<dbReference type="InterPro" id="IPR015813">
    <property type="entry name" value="Pyrv/PenolPyrv_kinase-like_dom"/>
</dbReference>
<keyword evidence="2" id="KW-0670">Pyruvate</keyword>
<evidence type="ECO:0000313" key="4">
    <source>
        <dbReference type="Proteomes" id="UP000193925"/>
    </source>
</evidence>
<dbReference type="Pfam" id="PF13714">
    <property type="entry name" value="PEP_mutase"/>
    <property type="match status" value="1"/>
</dbReference>
<dbReference type="PANTHER" id="PTHR42905:SF7">
    <property type="entry name" value="PHOSPHOENOLPYRUVATE PHOSPHOMUTASE"/>
    <property type="match status" value="1"/>
</dbReference>
<keyword evidence="2" id="KW-0413">Isomerase</keyword>
<dbReference type="InterPro" id="IPR040442">
    <property type="entry name" value="Pyrv_kinase-like_dom_sf"/>
</dbReference>
<dbReference type="RefSeq" id="WP_035192981.1">
    <property type="nucleotide sequence ID" value="NZ_CCCS020000035.1"/>
</dbReference>
<reference evidence="3 4" key="3">
    <citation type="submission" date="2017-03" db="EMBL/GenBank/DDBJ databases">
        <authorList>
            <person name="Regsiter A."/>
            <person name="William W."/>
        </authorList>
    </citation>
    <scope>NUCLEOTIDE SEQUENCE [LARGE SCALE GENOMIC DNA]</scope>
    <source>
        <strain evidence="3">PRJEB5721</strain>
    </source>
</reference>
<sequence>MTLLVDRMRSGESLLVAGAYDGISAHLVESNGFDAIWVSGFCISSSKFVPDENVLTSSELVERTTEIIEASDLPVIVDCDEGYGSLASTLRLVRKLSSLGVGGICLEDNLFPKINSFNDREGSDILLAPVAQHAAKLSTIKKAFPNIALIARTEEFIRGGTLASARQRLEAYCDAGADVVILHSRFEKINNFMEIRNEWKHAVPLAVIPTKCSDAGYLSFQRLGFSMIIYANQPFRAAVNAMVGALSTIRQGSTSSICGLTPMEYFFSMFDSDRETTNHRSAV</sequence>
<name>A0A060UVB7_9PROT</name>
<dbReference type="Gene3D" id="3.20.20.60">
    <property type="entry name" value="Phosphoenolpyruvate-binding domains"/>
    <property type="match status" value="1"/>
</dbReference>
<reference evidence="2" key="2">
    <citation type="submission" date="2014-07" db="EMBL/GenBank/DDBJ databases">
        <title>Initial genome analysis of the psychrotolerant acidophile Acidithiobacillus ferrivorans CF27: insights into iron and sulfur oxidation pathways and into biofilm formation.</title>
        <authorList>
            <person name="Talla E."/>
            <person name="Hedrich S."/>
            <person name="Mangenot S."/>
            <person name="Ji B."/>
            <person name="Johnson D.B."/>
            <person name="Barbe V."/>
            <person name="Bonnefoy V."/>
        </authorList>
    </citation>
    <scope>NUCLEOTIDE SEQUENCE [LARGE SCALE GENOMIC DNA]</scope>
    <source>
        <strain evidence="2">CF27</strain>
    </source>
</reference>